<dbReference type="SUPFAM" id="SSF46966">
    <property type="entry name" value="Spectrin repeat"/>
    <property type="match status" value="1"/>
</dbReference>
<sequence>MDGRDTNRSVTLQENHTQITSVQSATEPIGNRVVGNNSTPSTTTLSTIAIRAGDHATIVVALLKSLGFIELRIAEMKPRLLAIGGSIEETSALLNIHEDLMARLKDKKDQVSILLTRADNLGAEKKDPKEAVVYYAMSKSLSQAWNELNKQLLLRGYLLKETLSFYRMAHHHEQVKFNLFNFKSGTINNPYS</sequence>
<protein>
    <submittedName>
        <fullName evidence="2">Pentatricopeptide repeat-containing protein</fullName>
    </submittedName>
</protein>
<name>A0A1I7XK83_HETBA</name>
<dbReference type="WBParaSite" id="Hba_17919">
    <property type="protein sequence ID" value="Hba_17919"/>
    <property type="gene ID" value="Hba_17919"/>
</dbReference>
<dbReference type="AlphaFoldDB" id="A0A1I7XK83"/>
<evidence type="ECO:0000313" key="2">
    <source>
        <dbReference type="WBParaSite" id="Hba_17919"/>
    </source>
</evidence>
<proteinExistence type="predicted"/>
<accession>A0A1I7XK83</accession>
<dbReference type="Gene3D" id="1.20.58.60">
    <property type="match status" value="1"/>
</dbReference>
<reference evidence="2" key="1">
    <citation type="submission" date="2016-11" db="UniProtKB">
        <authorList>
            <consortium name="WormBaseParasite"/>
        </authorList>
    </citation>
    <scope>IDENTIFICATION</scope>
</reference>
<evidence type="ECO:0000313" key="1">
    <source>
        <dbReference type="Proteomes" id="UP000095283"/>
    </source>
</evidence>
<keyword evidence="1" id="KW-1185">Reference proteome</keyword>
<dbReference type="Proteomes" id="UP000095283">
    <property type="component" value="Unplaced"/>
</dbReference>
<organism evidence="1 2">
    <name type="scientific">Heterorhabditis bacteriophora</name>
    <name type="common">Entomopathogenic nematode worm</name>
    <dbReference type="NCBI Taxonomy" id="37862"/>
    <lineage>
        <taxon>Eukaryota</taxon>
        <taxon>Metazoa</taxon>
        <taxon>Ecdysozoa</taxon>
        <taxon>Nematoda</taxon>
        <taxon>Chromadorea</taxon>
        <taxon>Rhabditida</taxon>
        <taxon>Rhabditina</taxon>
        <taxon>Rhabditomorpha</taxon>
        <taxon>Strongyloidea</taxon>
        <taxon>Heterorhabditidae</taxon>
        <taxon>Heterorhabditis</taxon>
    </lineage>
</organism>